<dbReference type="PANTHER" id="PTHR43687:SF1">
    <property type="entry name" value="FERREDOXIN III"/>
    <property type="match status" value="1"/>
</dbReference>
<accession>L0KYL5</accession>
<dbReference type="GO" id="GO:0046872">
    <property type="term" value="F:metal ion binding"/>
    <property type="evidence" value="ECO:0007669"/>
    <property type="project" value="UniProtKB-KW"/>
</dbReference>
<keyword evidence="6" id="KW-0830">Ubiquinone</keyword>
<dbReference type="Proteomes" id="UP000010866">
    <property type="component" value="Chromosome"/>
</dbReference>
<dbReference type="PROSITE" id="PS51379">
    <property type="entry name" value="4FE4S_FER_2"/>
    <property type="match status" value="2"/>
</dbReference>
<dbReference type="OrthoDB" id="23833at2157"/>
<dbReference type="EMBL" id="CP003362">
    <property type="protein sequence ID" value="AGB49168.1"/>
    <property type="molecule type" value="Genomic_DNA"/>
</dbReference>
<dbReference type="SUPFAM" id="SSF54862">
    <property type="entry name" value="4Fe-4S ferredoxins"/>
    <property type="match status" value="1"/>
</dbReference>
<protein>
    <submittedName>
        <fullName evidence="6">NADH:ubiquinone oxidoreductase chain I-like protein</fullName>
    </submittedName>
</protein>
<evidence type="ECO:0000256" key="4">
    <source>
        <dbReference type="ARBA" id="ARBA00023014"/>
    </source>
</evidence>
<proteinExistence type="predicted"/>
<dbReference type="InterPro" id="IPR017896">
    <property type="entry name" value="4Fe4S_Fe-S-bd"/>
</dbReference>
<sequence>MKIRIIINQDIVTRPILAEAILETGIPLNIAQAHFDSTAGEIVADIKDTEYKMIKQALVSRGAEVRKLDTPINWDEDECVECGACVSVCPTKVFSMDKEWNLAVDTTKCIQCGTCIEMCPHDALSLDV</sequence>
<feature type="domain" description="4Fe-4S ferredoxin-type" evidence="5">
    <location>
        <begin position="70"/>
        <end position="99"/>
    </location>
</feature>
<feature type="domain" description="4Fe-4S ferredoxin-type" evidence="5">
    <location>
        <begin position="100"/>
        <end position="128"/>
    </location>
</feature>
<keyword evidence="7" id="KW-1185">Reference proteome</keyword>
<evidence type="ECO:0000259" key="5">
    <source>
        <dbReference type="PROSITE" id="PS51379"/>
    </source>
</evidence>
<name>L0KYL5_METHD</name>
<keyword evidence="4" id="KW-0411">Iron-sulfur</keyword>
<dbReference type="RefSeq" id="WP_015324335.1">
    <property type="nucleotide sequence ID" value="NC_019977.1"/>
</dbReference>
<evidence type="ECO:0000256" key="1">
    <source>
        <dbReference type="ARBA" id="ARBA00022485"/>
    </source>
</evidence>
<keyword evidence="2" id="KW-0479">Metal-binding</keyword>
<dbReference type="STRING" id="867904.Metho_0926"/>
<gene>
    <name evidence="6" type="ordered locus">Metho_0926</name>
</gene>
<dbReference type="InterPro" id="IPR017900">
    <property type="entry name" value="4Fe4S_Fe_S_CS"/>
</dbReference>
<dbReference type="InterPro" id="IPR050572">
    <property type="entry name" value="Fe-S_Ferredoxin"/>
</dbReference>
<dbReference type="GO" id="GO:0051539">
    <property type="term" value="F:4 iron, 4 sulfur cluster binding"/>
    <property type="evidence" value="ECO:0007669"/>
    <property type="project" value="UniProtKB-KW"/>
</dbReference>
<dbReference type="HOGENOM" id="CLU_152999_0_0_2"/>
<reference evidence="7" key="1">
    <citation type="submission" date="2012-02" db="EMBL/GenBank/DDBJ databases">
        <title>Complete sequence of chromosome of Methanomethylovorans hollandica DSM 15978.</title>
        <authorList>
            <person name="Lucas S."/>
            <person name="Copeland A."/>
            <person name="Lapidus A."/>
            <person name="Glavina del Rio T."/>
            <person name="Dalin E."/>
            <person name="Tice H."/>
            <person name="Bruce D."/>
            <person name="Goodwin L."/>
            <person name="Pitluck S."/>
            <person name="Peters L."/>
            <person name="Mikhailova N."/>
            <person name="Held B."/>
            <person name="Kyrpides N."/>
            <person name="Mavromatis K."/>
            <person name="Ivanova N."/>
            <person name="Brettin T."/>
            <person name="Detter J.C."/>
            <person name="Han C."/>
            <person name="Larimer F."/>
            <person name="Land M."/>
            <person name="Hauser L."/>
            <person name="Markowitz V."/>
            <person name="Cheng J.-F."/>
            <person name="Hugenholtz P."/>
            <person name="Woyke T."/>
            <person name="Wu D."/>
            <person name="Spring S."/>
            <person name="Schroeder M."/>
            <person name="Brambilla E."/>
            <person name="Klenk H.-P."/>
            <person name="Eisen J.A."/>
        </authorList>
    </citation>
    <scope>NUCLEOTIDE SEQUENCE [LARGE SCALE GENOMIC DNA]</scope>
    <source>
        <strain evidence="7">DSM 15978 / NBRC 107637 / DMS1</strain>
    </source>
</reference>
<dbReference type="Pfam" id="PF12838">
    <property type="entry name" value="Fer4_7"/>
    <property type="match status" value="1"/>
</dbReference>
<keyword evidence="3" id="KW-0408">Iron</keyword>
<dbReference type="AlphaFoldDB" id="L0KYL5"/>
<organism evidence="6 7">
    <name type="scientific">Methanomethylovorans hollandica (strain DSM 15978 / NBRC 107637 / DMS1)</name>
    <dbReference type="NCBI Taxonomy" id="867904"/>
    <lineage>
        <taxon>Archaea</taxon>
        <taxon>Methanobacteriati</taxon>
        <taxon>Methanobacteriota</taxon>
        <taxon>Stenosarchaea group</taxon>
        <taxon>Methanomicrobia</taxon>
        <taxon>Methanosarcinales</taxon>
        <taxon>Methanosarcinaceae</taxon>
        <taxon>Methanomethylovorans</taxon>
    </lineage>
</organism>
<dbReference type="Gene3D" id="3.30.70.20">
    <property type="match status" value="2"/>
</dbReference>
<dbReference type="PROSITE" id="PS00198">
    <property type="entry name" value="4FE4S_FER_1"/>
    <property type="match status" value="2"/>
</dbReference>
<evidence type="ECO:0000256" key="3">
    <source>
        <dbReference type="ARBA" id="ARBA00023004"/>
    </source>
</evidence>
<evidence type="ECO:0000313" key="6">
    <source>
        <dbReference type="EMBL" id="AGB49168.1"/>
    </source>
</evidence>
<evidence type="ECO:0000256" key="2">
    <source>
        <dbReference type="ARBA" id="ARBA00022723"/>
    </source>
</evidence>
<evidence type="ECO:0000313" key="7">
    <source>
        <dbReference type="Proteomes" id="UP000010866"/>
    </source>
</evidence>
<dbReference type="GeneID" id="14406735"/>
<dbReference type="GO" id="GO:0016491">
    <property type="term" value="F:oxidoreductase activity"/>
    <property type="evidence" value="ECO:0007669"/>
    <property type="project" value="UniProtKB-ARBA"/>
</dbReference>
<dbReference type="PANTHER" id="PTHR43687">
    <property type="entry name" value="ADENYLYLSULFATE REDUCTASE, BETA SUBUNIT"/>
    <property type="match status" value="1"/>
</dbReference>
<keyword evidence="1" id="KW-0004">4Fe-4S</keyword>
<dbReference type="KEGG" id="mhz:Metho_0926"/>